<dbReference type="Pfam" id="PF01926">
    <property type="entry name" value="MMR_HSR1"/>
    <property type="match status" value="1"/>
</dbReference>
<feature type="domain" description="G" evidence="1">
    <location>
        <begin position="29"/>
        <end position="141"/>
    </location>
</feature>
<dbReference type="RefSeq" id="WP_002646717.1">
    <property type="nucleotide sequence ID" value="NZ_CP042910.1"/>
</dbReference>
<gene>
    <name evidence="2" type="ORF">GmarT_41350</name>
</gene>
<organism evidence="2 3">
    <name type="scientific">Gimesia maris</name>
    <dbReference type="NCBI Taxonomy" id="122"/>
    <lineage>
        <taxon>Bacteria</taxon>
        <taxon>Pseudomonadati</taxon>
        <taxon>Planctomycetota</taxon>
        <taxon>Planctomycetia</taxon>
        <taxon>Planctomycetales</taxon>
        <taxon>Planctomycetaceae</taxon>
        <taxon>Gimesia</taxon>
    </lineage>
</organism>
<dbReference type="InterPro" id="IPR027417">
    <property type="entry name" value="P-loop_NTPase"/>
</dbReference>
<evidence type="ECO:0000259" key="1">
    <source>
        <dbReference type="Pfam" id="PF01926"/>
    </source>
</evidence>
<dbReference type="Gene3D" id="3.40.50.300">
    <property type="entry name" value="P-loop containing nucleotide triphosphate hydrolases"/>
    <property type="match status" value="1"/>
</dbReference>
<keyword evidence="3" id="KW-1185">Reference proteome</keyword>
<evidence type="ECO:0000313" key="3">
    <source>
        <dbReference type="Proteomes" id="UP000322887"/>
    </source>
</evidence>
<sequence>MPHKKMTLKEMAAVKHAILQETRRKPPTFAMTGVSGAGKSSVINRLFKTSLPVSHVRACTKEFISTDIGLQMNGGVASGTQVNLRVIDCPGNGEDITLESKYLDHYRQHLPEADVILHVSAARNRAVALEQQHLMALKEHSNRMVFGLSQIDLVVPGNWNDRLNQPGKEQLAHIAEICEDRSARFSAVLDREVSFIPFSAQHGYGLQSLFTALIMACPKERAFLFDGLKGFSFQDFIPAAALKQLGSEILQSNPQ</sequence>
<protein>
    <submittedName>
        <fullName evidence="2">GTP-binding protein Der</fullName>
    </submittedName>
</protein>
<dbReference type="GeneID" id="98648612"/>
<dbReference type="InterPro" id="IPR006073">
    <property type="entry name" value="GTP-bd"/>
</dbReference>
<dbReference type="Proteomes" id="UP000322887">
    <property type="component" value="Chromosome"/>
</dbReference>
<accession>A0ABX5YR58</accession>
<dbReference type="EMBL" id="CP042910">
    <property type="protein sequence ID" value="QEG18249.1"/>
    <property type="molecule type" value="Genomic_DNA"/>
</dbReference>
<evidence type="ECO:0000313" key="2">
    <source>
        <dbReference type="EMBL" id="QEG18249.1"/>
    </source>
</evidence>
<name>A0ABX5YR58_9PLAN</name>
<proteinExistence type="predicted"/>
<reference evidence="2 3" key="1">
    <citation type="submission" date="2019-08" db="EMBL/GenBank/DDBJ databases">
        <title>Deep-cultivation of Planctomycetes and their phenomic and genomic characterization uncovers novel biology.</title>
        <authorList>
            <person name="Wiegand S."/>
            <person name="Jogler M."/>
            <person name="Boedeker C."/>
            <person name="Pinto D."/>
            <person name="Vollmers J."/>
            <person name="Rivas-Marin E."/>
            <person name="Kohn T."/>
            <person name="Peeters S.H."/>
            <person name="Heuer A."/>
            <person name="Rast P."/>
            <person name="Oberbeckmann S."/>
            <person name="Bunk B."/>
            <person name="Jeske O."/>
            <person name="Meyerdierks A."/>
            <person name="Storesund J.E."/>
            <person name="Kallscheuer N."/>
            <person name="Luecker S."/>
            <person name="Lage O.M."/>
            <person name="Pohl T."/>
            <person name="Merkel B.J."/>
            <person name="Hornburger P."/>
            <person name="Mueller R.-W."/>
            <person name="Bruemmer F."/>
            <person name="Labrenz M."/>
            <person name="Spormann A.M."/>
            <person name="Op den Camp H."/>
            <person name="Overmann J."/>
            <person name="Amann R."/>
            <person name="Jetten M.S.M."/>
            <person name="Mascher T."/>
            <person name="Medema M.H."/>
            <person name="Devos D.P."/>
            <person name="Kaster A.-K."/>
            <person name="Ovreas L."/>
            <person name="Rohde M."/>
            <person name="Galperin M.Y."/>
            <person name="Jogler C."/>
        </authorList>
    </citation>
    <scope>NUCLEOTIDE SEQUENCE [LARGE SCALE GENOMIC DNA]</scope>
    <source>
        <strain evidence="2 3">DSM 8797</strain>
    </source>
</reference>
<dbReference type="SUPFAM" id="SSF52540">
    <property type="entry name" value="P-loop containing nucleoside triphosphate hydrolases"/>
    <property type="match status" value="1"/>
</dbReference>